<dbReference type="Gene3D" id="3.40.980.10">
    <property type="entry name" value="MoaB/Mog-like domain"/>
    <property type="match status" value="1"/>
</dbReference>
<evidence type="ECO:0000259" key="1">
    <source>
        <dbReference type="Pfam" id="PF00994"/>
    </source>
</evidence>
<name>A0ABR9ZUB3_9FIRM</name>
<dbReference type="EMBL" id="JADKNH010000007">
    <property type="protein sequence ID" value="MBF4693936.1"/>
    <property type="molecule type" value="Genomic_DNA"/>
</dbReference>
<dbReference type="Proteomes" id="UP000614200">
    <property type="component" value="Unassembled WGS sequence"/>
</dbReference>
<proteinExistence type="predicted"/>
<comment type="caution">
    <text evidence="2">The sequence shown here is derived from an EMBL/GenBank/DDBJ whole genome shotgun (WGS) entry which is preliminary data.</text>
</comment>
<accession>A0ABR9ZUB3</accession>
<sequence length="171" mass="18966">MKKVYILPTGDEIQNGTVLDLDSVEIMSQIISMYPKAEVTRISPLKDEEDVIFQKIQSLVKLKPDLLILIGGSGGGHRHSNSLGKDFTHTALDRYLDQKSSREIYGKNGHLWCKLVCGKKESTLIINVPGPYEEAKAATEAFLKAFSEAYSIENICKAMAQAVYDQYPVGV</sequence>
<dbReference type="Pfam" id="PF00994">
    <property type="entry name" value="MoCF_biosynth"/>
    <property type="match status" value="1"/>
</dbReference>
<keyword evidence="3" id="KW-1185">Reference proteome</keyword>
<dbReference type="RefSeq" id="WP_194702175.1">
    <property type="nucleotide sequence ID" value="NZ_JADKNH010000007.1"/>
</dbReference>
<evidence type="ECO:0000313" key="3">
    <source>
        <dbReference type="Proteomes" id="UP000614200"/>
    </source>
</evidence>
<reference evidence="2 3" key="1">
    <citation type="submission" date="2020-11" db="EMBL/GenBank/DDBJ databases">
        <title>Fusibacter basophilias sp. nov.</title>
        <authorList>
            <person name="Qiu D."/>
        </authorList>
    </citation>
    <scope>NUCLEOTIDE SEQUENCE [LARGE SCALE GENOMIC DNA]</scope>
    <source>
        <strain evidence="2 3">Q10-2</strain>
    </source>
</reference>
<dbReference type="InterPro" id="IPR036425">
    <property type="entry name" value="MoaB/Mog-like_dom_sf"/>
</dbReference>
<organism evidence="2 3">
    <name type="scientific">Fusibacter ferrireducens</name>
    <dbReference type="NCBI Taxonomy" id="2785058"/>
    <lineage>
        <taxon>Bacteria</taxon>
        <taxon>Bacillati</taxon>
        <taxon>Bacillota</taxon>
        <taxon>Clostridia</taxon>
        <taxon>Eubacteriales</taxon>
        <taxon>Eubacteriales Family XII. Incertae Sedis</taxon>
        <taxon>Fusibacter</taxon>
    </lineage>
</organism>
<protein>
    <submittedName>
        <fullName evidence="2">Molybdopterin-binding protein</fullName>
    </submittedName>
</protein>
<feature type="domain" description="MoaB/Mog" evidence="1">
    <location>
        <begin position="6"/>
        <end position="144"/>
    </location>
</feature>
<evidence type="ECO:0000313" key="2">
    <source>
        <dbReference type="EMBL" id="MBF4693936.1"/>
    </source>
</evidence>
<gene>
    <name evidence="2" type="ORF">ISU02_12515</name>
</gene>
<dbReference type="InterPro" id="IPR001453">
    <property type="entry name" value="MoaB/Mog_dom"/>
</dbReference>
<dbReference type="SUPFAM" id="SSF53218">
    <property type="entry name" value="Molybdenum cofactor biosynthesis proteins"/>
    <property type="match status" value="1"/>
</dbReference>